<dbReference type="GO" id="GO:0030943">
    <property type="term" value="F:mitochondrion targeting sequence binding"/>
    <property type="evidence" value="ECO:0007669"/>
    <property type="project" value="TreeGrafter"/>
</dbReference>
<dbReference type="GO" id="GO:0045039">
    <property type="term" value="P:protein insertion into mitochondrial inner membrane"/>
    <property type="evidence" value="ECO:0007669"/>
    <property type="project" value="InterPro"/>
</dbReference>
<dbReference type="AlphaFoldDB" id="A0A1Q3BGF5"/>
<dbReference type="InParanoid" id="A0A1Q3BGF5"/>
<comment type="subcellular location">
    <subcellularLocation>
        <location evidence="1">Membrane</location>
        <topology evidence="1">Multi-pass membrane protein</topology>
    </subcellularLocation>
</comment>
<dbReference type="FunCoup" id="A0A1Q3BGF5">
    <property type="interactions" value="109"/>
</dbReference>
<dbReference type="Proteomes" id="UP000187406">
    <property type="component" value="Unassembled WGS sequence"/>
</dbReference>
<evidence type="ECO:0000256" key="3">
    <source>
        <dbReference type="ARBA" id="ARBA00022989"/>
    </source>
</evidence>
<comment type="caution">
    <text evidence="6">The sequence shown here is derived from an EMBL/GenBank/DDBJ whole genome shotgun (WGS) entry which is preliminary data.</text>
</comment>
<keyword evidence="2 5" id="KW-0812">Transmembrane</keyword>
<dbReference type="PANTHER" id="PTHR14110">
    <property type="entry name" value="MITOCHONDRIAL IMPORT INNER MEMBRANE TRANSLOCASE SUBUNIT TIM22"/>
    <property type="match status" value="1"/>
</dbReference>
<proteinExistence type="predicted"/>
<name>A0A1Q3BGF5_CEPFO</name>
<sequence>MEQQQQLNDVAPCSSLAVDSILRIGTAGAIWGLCTGPHETRKLGLTGITQVSYVAKAASKCSFQCGLAAGVFSITHCGIERYRRKKDWVNALIAGGVAGAAVAAGTRSWTQVIWMAALVSIFSTAADYSKAD</sequence>
<keyword evidence="3 5" id="KW-1133">Transmembrane helix</keyword>
<dbReference type="EMBL" id="BDDD01000511">
    <property type="protein sequence ID" value="GAV66954.1"/>
    <property type="molecule type" value="Genomic_DNA"/>
</dbReference>
<dbReference type="PANTHER" id="PTHR14110:SF5">
    <property type="entry name" value="OUTER ENVELOPE PORE PROTEIN 16-4, CHLOROPLASTIC"/>
    <property type="match status" value="1"/>
</dbReference>
<evidence type="ECO:0000313" key="7">
    <source>
        <dbReference type="Proteomes" id="UP000187406"/>
    </source>
</evidence>
<evidence type="ECO:0000256" key="5">
    <source>
        <dbReference type="SAM" id="Phobius"/>
    </source>
</evidence>
<organism evidence="6 7">
    <name type="scientific">Cephalotus follicularis</name>
    <name type="common">Albany pitcher plant</name>
    <dbReference type="NCBI Taxonomy" id="3775"/>
    <lineage>
        <taxon>Eukaryota</taxon>
        <taxon>Viridiplantae</taxon>
        <taxon>Streptophyta</taxon>
        <taxon>Embryophyta</taxon>
        <taxon>Tracheophyta</taxon>
        <taxon>Spermatophyta</taxon>
        <taxon>Magnoliopsida</taxon>
        <taxon>eudicotyledons</taxon>
        <taxon>Gunneridae</taxon>
        <taxon>Pentapetalae</taxon>
        <taxon>rosids</taxon>
        <taxon>fabids</taxon>
        <taxon>Oxalidales</taxon>
        <taxon>Cephalotaceae</taxon>
        <taxon>Cephalotus</taxon>
    </lineage>
</organism>
<dbReference type="OrthoDB" id="1865977at2759"/>
<evidence type="ECO:0000256" key="1">
    <source>
        <dbReference type="ARBA" id="ARBA00004141"/>
    </source>
</evidence>
<accession>A0A1Q3BGF5</accession>
<dbReference type="GO" id="GO:0008320">
    <property type="term" value="F:protein transmembrane transporter activity"/>
    <property type="evidence" value="ECO:0007669"/>
    <property type="project" value="TreeGrafter"/>
</dbReference>
<evidence type="ECO:0000313" key="6">
    <source>
        <dbReference type="EMBL" id="GAV66954.1"/>
    </source>
</evidence>
<feature type="transmembrane region" description="Helical" evidence="5">
    <location>
        <begin position="88"/>
        <end position="106"/>
    </location>
</feature>
<evidence type="ECO:0000256" key="4">
    <source>
        <dbReference type="ARBA" id="ARBA00023136"/>
    </source>
</evidence>
<dbReference type="InterPro" id="IPR039175">
    <property type="entry name" value="TIM22"/>
</dbReference>
<gene>
    <name evidence="6" type="ORF">CFOL_v3_10463</name>
</gene>
<dbReference type="Pfam" id="PF02466">
    <property type="entry name" value="Tim17"/>
    <property type="match status" value="1"/>
</dbReference>
<protein>
    <submittedName>
        <fullName evidence="6">Tim17 domain-containing protein</fullName>
    </submittedName>
</protein>
<keyword evidence="4 5" id="KW-0472">Membrane</keyword>
<dbReference type="GO" id="GO:0042721">
    <property type="term" value="C:TIM22 mitochondrial import inner membrane insertion complex"/>
    <property type="evidence" value="ECO:0007669"/>
    <property type="project" value="InterPro"/>
</dbReference>
<dbReference type="STRING" id="3775.A0A1Q3BGF5"/>
<evidence type="ECO:0000256" key="2">
    <source>
        <dbReference type="ARBA" id="ARBA00022692"/>
    </source>
</evidence>
<reference evidence="7" key="1">
    <citation type="submission" date="2016-04" db="EMBL/GenBank/DDBJ databases">
        <title>Cephalotus genome sequencing.</title>
        <authorList>
            <person name="Fukushima K."/>
            <person name="Hasebe M."/>
            <person name="Fang X."/>
        </authorList>
    </citation>
    <scope>NUCLEOTIDE SEQUENCE [LARGE SCALE GENOMIC DNA]</scope>
    <source>
        <strain evidence="7">cv. St1</strain>
    </source>
</reference>
<keyword evidence="7" id="KW-1185">Reference proteome</keyword>